<dbReference type="GeneID" id="77803826"/>
<feature type="compositionally biased region" description="Low complexity" evidence="1">
    <location>
        <begin position="14"/>
        <end position="23"/>
    </location>
</feature>
<accession>A0ABY7D2L3</accession>
<protein>
    <submittedName>
        <fullName evidence="2">Uncharacterized protein</fullName>
    </submittedName>
</protein>
<sequence length="97" mass="10326">MRDCQLFPAPPATHHPSSSSSCPRQDSQLFPAPPATHHPSSSSSGPRQDSQLPQLHQPHTIPALPALAQGKITSSSSSTCHTPSQIFQLLPKVSSKK</sequence>
<dbReference type="EMBL" id="CP110434">
    <property type="protein sequence ID" value="WAQ91353.1"/>
    <property type="molecule type" value="Genomic_DNA"/>
</dbReference>
<evidence type="ECO:0000313" key="3">
    <source>
        <dbReference type="Proteomes" id="UP001164743"/>
    </source>
</evidence>
<evidence type="ECO:0000313" key="2">
    <source>
        <dbReference type="EMBL" id="WAQ91353.1"/>
    </source>
</evidence>
<feature type="compositionally biased region" description="Low complexity" evidence="1">
    <location>
        <begin position="37"/>
        <end position="46"/>
    </location>
</feature>
<dbReference type="PROSITE" id="PS51257">
    <property type="entry name" value="PROKAR_LIPOPROTEIN"/>
    <property type="match status" value="1"/>
</dbReference>
<dbReference type="RefSeq" id="XP_053026908.1">
    <property type="nucleotide sequence ID" value="XM_053162931.1"/>
</dbReference>
<name>A0ABY7D2L3_9BASI</name>
<feature type="region of interest" description="Disordered" evidence="1">
    <location>
        <begin position="1"/>
        <end position="84"/>
    </location>
</feature>
<proteinExistence type="predicted"/>
<keyword evidence="3" id="KW-1185">Reference proteome</keyword>
<evidence type="ECO:0000256" key="1">
    <source>
        <dbReference type="SAM" id="MobiDB-lite"/>
    </source>
</evidence>
<dbReference type="Proteomes" id="UP001164743">
    <property type="component" value="Chromosome 14A"/>
</dbReference>
<reference evidence="2" key="1">
    <citation type="submission" date="2022-10" db="EMBL/GenBank/DDBJ databases">
        <title>Puccinia triticina Genome sequencing and assembly.</title>
        <authorList>
            <person name="Li C."/>
        </authorList>
    </citation>
    <scope>NUCLEOTIDE SEQUENCE</scope>
    <source>
        <strain evidence="2">Pt15</strain>
    </source>
</reference>
<organism evidence="2 3">
    <name type="scientific">Puccinia triticina</name>
    <dbReference type="NCBI Taxonomy" id="208348"/>
    <lineage>
        <taxon>Eukaryota</taxon>
        <taxon>Fungi</taxon>
        <taxon>Dikarya</taxon>
        <taxon>Basidiomycota</taxon>
        <taxon>Pucciniomycotina</taxon>
        <taxon>Pucciniomycetes</taxon>
        <taxon>Pucciniales</taxon>
        <taxon>Pucciniaceae</taxon>
        <taxon>Puccinia</taxon>
    </lineage>
</organism>
<gene>
    <name evidence="2" type="ORF">PtA15_14A236</name>
</gene>